<dbReference type="EMBL" id="JACOQI010000006">
    <property type="protein sequence ID" value="MBC5770237.1"/>
    <property type="molecule type" value="Genomic_DNA"/>
</dbReference>
<evidence type="ECO:0000256" key="5">
    <source>
        <dbReference type="ARBA" id="ARBA00023172"/>
    </source>
</evidence>
<evidence type="ECO:0000313" key="9">
    <source>
        <dbReference type="EMBL" id="MBC5770237.1"/>
    </source>
</evidence>
<evidence type="ECO:0000256" key="2">
    <source>
        <dbReference type="ARBA" id="ARBA00008857"/>
    </source>
</evidence>
<evidence type="ECO:0000313" key="10">
    <source>
        <dbReference type="Proteomes" id="UP000620327"/>
    </source>
</evidence>
<dbReference type="SUPFAM" id="SSF56349">
    <property type="entry name" value="DNA breaking-rejoining enzymes"/>
    <property type="match status" value="1"/>
</dbReference>
<feature type="domain" description="Tyr recombinase" evidence="7">
    <location>
        <begin position="103"/>
        <end position="276"/>
    </location>
</feature>
<evidence type="ECO:0000256" key="3">
    <source>
        <dbReference type="ARBA" id="ARBA00022908"/>
    </source>
</evidence>
<dbReference type="InterPro" id="IPR002104">
    <property type="entry name" value="Integrase_catalytic"/>
</dbReference>
<dbReference type="InterPro" id="IPR011010">
    <property type="entry name" value="DNA_brk_join_enz"/>
</dbReference>
<comment type="caution">
    <text evidence="9">The sequence shown here is derived from an EMBL/GenBank/DDBJ whole genome shotgun (WGS) entry which is preliminary data.</text>
</comment>
<keyword evidence="10" id="KW-1185">Reference proteome</keyword>
<sequence length="282" mass="32357">MEQHYLTGEQIAAFASHLVRAERTPATIEKYLRSVRAFFLYLDGRPVTKDAVVAWKEHLQSVGGYSPSTVNASMAAINDLFTFLSWPDCRIHYLKVQHRLFRDAGQELGREDYERLITAARESGRERIALVMETICATGIRVSEVRYITVEAAQEGRTTISLKGKIRTILLPGKLCRRLLKYAKKQKITSGEIFLTKGGKPMGRCQIWAEMQRLCQKADVEPSKVFPHNLRHLFATIYYRVYKDIAKLADILGHSSIETTRIYLMTTGQEHRRQLERLQLVL</sequence>
<comment type="similarity">
    <text evidence="2">Belongs to the 'phage' integrase family.</text>
</comment>
<dbReference type="InterPro" id="IPR050090">
    <property type="entry name" value="Tyrosine_recombinase_XerCD"/>
</dbReference>
<dbReference type="RefSeq" id="WP_187014530.1">
    <property type="nucleotide sequence ID" value="NZ_JACOQI010000006.1"/>
</dbReference>
<dbReference type="GO" id="GO:0003677">
    <property type="term" value="F:DNA binding"/>
    <property type="evidence" value="ECO:0007669"/>
    <property type="project" value="UniProtKB-UniRule"/>
</dbReference>
<feature type="domain" description="Core-binding (CB)" evidence="8">
    <location>
        <begin position="5"/>
        <end position="85"/>
    </location>
</feature>
<reference evidence="9" key="1">
    <citation type="submission" date="2020-08" db="EMBL/GenBank/DDBJ databases">
        <title>Genome public.</title>
        <authorList>
            <person name="Liu C."/>
            <person name="Sun Q."/>
        </authorList>
    </citation>
    <scope>NUCLEOTIDE SEQUENCE</scope>
    <source>
        <strain evidence="9">BX15</strain>
    </source>
</reference>
<dbReference type="GO" id="GO:0015074">
    <property type="term" value="P:DNA integration"/>
    <property type="evidence" value="ECO:0007669"/>
    <property type="project" value="UniProtKB-KW"/>
</dbReference>
<comment type="function">
    <text evidence="1">Site-specific tyrosine recombinase, which acts by catalyzing the cutting and rejoining of the recombining DNA molecules.</text>
</comment>
<dbReference type="PROSITE" id="PS51898">
    <property type="entry name" value="TYR_RECOMBINASE"/>
    <property type="match status" value="1"/>
</dbReference>
<dbReference type="InterPro" id="IPR010998">
    <property type="entry name" value="Integrase_recombinase_N"/>
</dbReference>
<dbReference type="PROSITE" id="PS51900">
    <property type="entry name" value="CB"/>
    <property type="match status" value="1"/>
</dbReference>
<dbReference type="InterPro" id="IPR004107">
    <property type="entry name" value="Integrase_SAM-like_N"/>
</dbReference>
<dbReference type="Gene3D" id="1.10.443.10">
    <property type="entry name" value="Intergrase catalytic core"/>
    <property type="match status" value="1"/>
</dbReference>
<keyword evidence="4 6" id="KW-0238">DNA-binding</keyword>
<dbReference type="Pfam" id="PF02899">
    <property type="entry name" value="Phage_int_SAM_1"/>
    <property type="match status" value="1"/>
</dbReference>
<evidence type="ECO:0000259" key="8">
    <source>
        <dbReference type="PROSITE" id="PS51900"/>
    </source>
</evidence>
<evidence type="ECO:0000256" key="1">
    <source>
        <dbReference type="ARBA" id="ARBA00003283"/>
    </source>
</evidence>
<dbReference type="PANTHER" id="PTHR30349">
    <property type="entry name" value="PHAGE INTEGRASE-RELATED"/>
    <property type="match status" value="1"/>
</dbReference>
<dbReference type="GO" id="GO:0006310">
    <property type="term" value="P:DNA recombination"/>
    <property type="evidence" value="ECO:0007669"/>
    <property type="project" value="UniProtKB-KW"/>
</dbReference>
<gene>
    <name evidence="9" type="ORF">H8Z83_07865</name>
</gene>
<dbReference type="Proteomes" id="UP000620327">
    <property type="component" value="Unassembled WGS sequence"/>
</dbReference>
<dbReference type="InterPro" id="IPR013762">
    <property type="entry name" value="Integrase-like_cat_sf"/>
</dbReference>
<evidence type="ECO:0000256" key="4">
    <source>
        <dbReference type="ARBA" id="ARBA00023125"/>
    </source>
</evidence>
<dbReference type="PANTHER" id="PTHR30349:SF89">
    <property type="entry name" value="INTEGRASE_RECOMBINASE"/>
    <property type="match status" value="1"/>
</dbReference>
<dbReference type="AlphaFoldDB" id="A0A923MJV2"/>
<evidence type="ECO:0000256" key="6">
    <source>
        <dbReference type="PROSITE-ProRule" id="PRU01248"/>
    </source>
</evidence>
<accession>A0A923MJV2</accession>
<organism evidence="9 10">
    <name type="scientific">Dysosmobacter segnis</name>
    <dbReference type="NCBI Taxonomy" id="2763042"/>
    <lineage>
        <taxon>Bacteria</taxon>
        <taxon>Bacillati</taxon>
        <taxon>Bacillota</taxon>
        <taxon>Clostridia</taxon>
        <taxon>Eubacteriales</taxon>
        <taxon>Oscillospiraceae</taxon>
        <taxon>Dysosmobacter</taxon>
    </lineage>
</organism>
<keyword evidence="3" id="KW-0229">DNA integration</keyword>
<evidence type="ECO:0000259" key="7">
    <source>
        <dbReference type="PROSITE" id="PS51898"/>
    </source>
</evidence>
<dbReference type="InterPro" id="IPR044068">
    <property type="entry name" value="CB"/>
</dbReference>
<dbReference type="Gene3D" id="1.10.150.130">
    <property type="match status" value="1"/>
</dbReference>
<keyword evidence="5" id="KW-0233">DNA recombination</keyword>
<proteinExistence type="inferred from homology"/>
<name>A0A923MJV2_9FIRM</name>
<dbReference type="Pfam" id="PF00589">
    <property type="entry name" value="Phage_integrase"/>
    <property type="match status" value="1"/>
</dbReference>
<protein>
    <submittedName>
        <fullName evidence="9">Tyrosine-type recombinase/integrase</fullName>
    </submittedName>
</protein>